<accession>A0A2N7ATL1</accession>
<gene>
    <name evidence="3" type="ORF">CBP76_07765</name>
</gene>
<keyword evidence="1" id="KW-0812">Transmembrane</keyword>
<evidence type="ECO:0000256" key="1">
    <source>
        <dbReference type="SAM" id="Phobius"/>
    </source>
</evidence>
<dbReference type="Pfam" id="PF03703">
    <property type="entry name" value="bPH_2"/>
    <property type="match status" value="1"/>
</dbReference>
<evidence type="ECO:0000259" key="2">
    <source>
        <dbReference type="Pfam" id="PF03703"/>
    </source>
</evidence>
<keyword evidence="4" id="KW-1185">Reference proteome</keyword>
<dbReference type="PANTHER" id="PTHR34473">
    <property type="entry name" value="UPF0699 TRANSMEMBRANE PROTEIN YDBS"/>
    <property type="match status" value="1"/>
</dbReference>
<sequence length="161" mass="18706">MNNIKKLPIEIKSIWRLNAIMDFLILIAITIAIFIWRIFAPIDMKKGLGVATLILLITAILVLLIELILVTYHWNFWTYYIDERQVELHHGFFFRKQIIMPIARIQNVTLKQGPILRWKNLQKVIIVTAAGSEEITGLKNDEANNLKELIMKLAQEAKNDI</sequence>
<comment type="caution">
    <text evidence="3">The sequence shown here is derived from an EMBL/GenBank/DDBJ whole genome shotgun (WGS) entry which is preliminary data.</text>
</comment>
<dbReference type="EMBL" id="NIPR01000025">
    <property type="protein sequence ID" value="PMD69803.1"/>
    <property type="molecule type" value="Genomic_DNA"/>
</dbReference>
<feature type="transmembrane region" description="Helical" evidence="1">
    <location>
        <begin position="51"/>
        <end position="74"/>
    </location>
</feature>
<dbReference type="Proteomes" id="UP000235649">
    <property type="component" value="Unassembled WGS sequence"/>
</dbReference>
<dbReference type="AlphaFoldDB" id="A0A2N7ATL1"/>
<dbReference type="PANTHER" id="PTHR34473:SF2">
    <property type="entry name" value="UPF0699 TRANSMEMBRANE PROTEIN YDBT"/>
    <property type="match status" value="1"/>
</dbReference>
<evidence type="ECO:0000313" key="4">
    <source>
        <dbReference type="Proteomes" id="UP000235649"/>
    </source>
</evidence>
<dbReference type="RefSeq" id="WP_102196335.1">
    <property type="nucleotide sequence ID" value="NZ_NIPR01000025.1"/>
</dbReference>
<feature type="transmembrane region" description="Helical" evidence="1">
    <location>
        <begin position="20"/>
        <end position="39"/>
    </location>
</feature>
<keyword evidence="1" id="KW-1133">Transmembrane helix</keyword>
<name>A0A2N7ATL1_9LACO</name>
<feature type="domain" description="YdbS-like PH" evidence="2">
    <location>
        <begin position="74"/>
        <end position="150"/>
    </location>
</feature>
<proteinExistence type="predicted"/>
<evidence type="ECO:0000313" key="3">
    <source>
        <dbReference type="EMBL" id="PMD69803.1"/>
    </source>
</evidence>
<keyword evidence="1" id="KW-0472">Membrane</keyword>
<reference evidence="3 4" key="1">
    <citation type="submission" date="2017-05" db="EMBL/GenBank/DDBJ databases">
        <title>Lactobacillus nurukis nov., sp. nov., isolated from nuruk.</title>
        <authorList>
            <person name="Kim S.-J."/>
        </authorList>
    </citation>
    <scope>NUCLEOTIDE SEQUENCE [LARGE SCALE GENOMIC DNA]</scope>
    <source>
        <strain evidence="3 4">SYF10-1a</strain>
    </source>
</reference>
<protein>
    <recommendedName>
        <fullName evidence="2">YdbS-like PH domain-containing protein</fullName>
    </recommendedName>
</protein>
<dbReference type="InterPro" id="IPR005182">
    <property type="entry name" value="YdbS-like_PH"/>
</dbReference>
<organism evidence="3 4">
    <name type="scientific">Companilactobacillus nuruki</name>
    <dbReference type="NCBI Taxonomy" id="1993540"/>
    <lineage>
        <taxon>Bacteria</taxon>
        <taxon>Bacillati</taxon>
        <taxon>Bacillota</taxon>
        <taxon>Bacilli</taxon>
        <taxon>Lactobacillales</taxon>
        <taxon>Lactobacillaceae</taxon>
        <taxon>Companilactobacillus</taxon>
    </lineage>
</organism>
<dbReference type="OrthoDB" id="1750577at2"/>